<keyword evidence="1" id="KW-0808">Transferase</keyword>
<protein>
    <submittedName>
        <fullName evidence="1">Tyrosine- kinase BTK</fullName>
    </submittedName>
</protein>
<organism evidence="1 2">
    <name type="scientific">Paramuricea clavata</name>
    <name type="common">Red gorgonian</name>
    <name type="synonym">Violescent sea-whip</name>
    <dbReference type="NCBI Taxonomy" id="317549"/>
    <lineage>
        <taxon>Eukaryota</taxon>
        <taxon>Metazoa</taxon>
        <taxon>Cnidaria</taxon>
        <taxon>Anthozoa</taxon>
        <taxon>Octocorallia</taxon>
        <taxon>Malacalcyonacea</taxon>
        <taxon>Plexauridae</taxon>
        <taxon>Paramuricea</taxon>
    </lineage>
</organism>
<comment type="caution">
    <text evidence="1">The sequence shown here is derived from an EMBL/GenBank/DDBJ whole genome shotgun (WGS) entry which is preliminary data.</text>
</comment>
<accession>A0A7D9L4V5</accession>
<dbReference type="PRINTS" id="PR00452">
    <property type="entry name" value="SH3DOMAIN"/>
</dbReference>
<gene>
    <name evidence="1" type="ORF">PACLA_8A006530</name>
</gene>
<dbReference type="InterPro" id="IPR036028">
    <property type="entry name" value="SH3-like_dom_sf"/>
</dbReference>
<dbReference type="SUPFAM" id="SSF50044">
    <property type="entry name" value="SH3-domain"/>
    <property type="match status" value="1"/>
</dbReference>
<proteinExistence type="predicted"/>
<evidence type="ECO:0000313" key="1">
    <source>
        <dbReference type="EMBL" id="CAB4027293.1"/>
    </source>
</evidence>
<reference evidence="1" key="1">
    <citation type="submission" date="2020-04" db="EMBL/GenBank/DDBJ databases">
        <authorList>
            <person name="Alioto T."/>
            <person name="Alioto T."/>
            <person name="Gomez Garrido J."/>
        </authorList>
    </citation>
    <scope>NUCLEOTIDE SEQUENCE</scope>
    <source>
        <strain evidence="1">A484AB</strain>
    </source>
</reference>
<dbReference type="InterPro" id="IPR001452">
    <property type="entry name" value="SH3_domain"/>
</dbReference>
<dbReference type="EMBL" id="CACRXK020014716">
    <property type="protein sequence ID" value="CAB4027293.1"/>
    <property type="molecule type" value="Genomic_DNA"/>
</dbReference>
<dbReference type="SMART" id="SM00326">
    <property type="entry name" value="SH3"/>
    <property type="match status" value="1"/>
</dbReference>
<evidence type="ECO:0000313" key="2">
    <source>
        <dbReference type="Proteomes" id="UP001152795"/>
    </source>
</evidence>
<dbReference type="GO" id="GO:0016301">
    <property type="term" value="F:kinase activity"/>
    <property type="evidence" value="ECO:0007669"/>
    <property type="project" value="UniProtKB-KW"/>
</dbReference>
<dbReference type="Proteomes" id="UP001152795">
    <property type="component" value="Unassembled WGS sequence"/>
</dbReference>
<dbReference type="Gene3D" id="2.30.30.40">
    <property type="entry name" value="SH3 Domains"/>
    <property type="match status" value="1"/>
</dbReference>
<keyword evidence="1" id="KW-0418">Kinase</keyword>
<sequence length="64" mass="7071">RPKVVALCTFGGQDSDDLSFEKGDELTILPDEGGDWFLARDKNGRRGYIPAKYVRNKGGLVTKV</sequence>
<dbReference type="AlphaFoldDB" id="A0A7D9L4V5"/>
<dbReference type="OrthoDB" id="269496at2759"/>
<keyword evidence="2" id="KW-1185">Reference proteome</keyword>
<name>A0A7D9L4V5_PARCT</name>
<feature type="non-terminal residue" evidence="1">
    <location>
        <position position="1"/>
    </location>
</feature>
<dbReference type="PROSITE" id="PS50002">
    <property type="entry name" value="SH3"/>
    <property type="match status" value="1"/>
</dbReference>
<dbReference type="Pfam" id="PF00018">
    <property type="entry name" value="SH3_1"/>
    <property type="match status" value="1"/>
</dbReference>